<evidence type="ECO:0000256" key="1">
    <source>
        <dbReference type="ARBA" id="ARBA00008416"/>
    </source>
</evidence>
<organism evidence="6 7">
    <name type="scientific">Dyadobacter fermentans (strain ATCC 700827 / DSM 18053 / CIP 107007 / KCTC 52180 / NS114)</name>
    <dbReference type="NCBI Taxonomy" id="471854"/>
    <lineage>
        <taxon>Bacteria</taxon>
        <taxon>Pseudomonadati</taxon>
        <taxon>Bacteroidota</taxon>
        <taxon>Cytophagia</taxon>
        <taxon>Cytophagales</taxon>
        <taxon>Spirosomataceae</taxon>
        <taxon>Dyadobacter</taxon>
    </lineage>
</organism>
<comment type="cofactor">
    <cofactor evidence="2">
        <name>Fe cation</name>
        <dbReference type="ChEBI" id="CHEBI:24875"/>
    </cofactor>
    <text evidence="2">Binds 1 Fe cation per subunit.</text>
</comment>
<evidence type="ECO:0000259" key="5">
    <source>
        <dbReference type="Pfam" id="PF05726"/>
    </source>
</evidence>
<dbReference type="PANTHER" id="PTHR13903">
    <property type="entry name" value="PIRIN-RELATED"/>
    <property type="match status" value="1"/>
</dbReference>
<dbReference type="CDD" id="cd02247">
    <property type="entry name" value="cupin_pirin_C"/>
    <property type="match status" value="1"/>
</dbReference>
<dbReference type="InterPro" id="IPR012093">
    <property type="entry name" value="Pirin"/>
</dbReference>
<keyword evidence="2" id="KW-0408">Iron</keyword>
<proteinExistence type="inferred from homology"/>
<dbReference type="EMBL" id="CP001619">
    <property type="protein sequence ID" value="ACT96612.1"/>
    <property type="molecule type" value="Genomic_DNA"/>
</dbReference>
<dbReference type="Gene3D" id="2.60.120.10">
    <property type="entry name" value="Jelly Rolls"/>
    <property type="match status" value="2"/>
</dbReference>
<gene>
    <name evidence="6" type="ordered locus">Dfer_5419</name>
</gene>
<dbReference type="PANTHER" id="PTHR13903:SF8">
    <property type="entry name" value="PIRIN"/>
    <property type="match status" value="1"/>
</dbReference>
<dbReference type="GO" id="GO:0046872">
    <property type="term" value="F:metal ion binding"/>
    <property type="evidence" value="ECO:0007669"/>
    <property type="project" value="UniProtKB-KW"/>
</dbReference>
<sequence>MRVVFVYPIRPKNGRINQKGKQIMENQGIIRNVINVKTPPAQPGFLGPDHTARAVIHQEFEYSDPFIVLMDDFLDKKDDTPVGGPHPHAGFETVSLLLEGEIGDEAHTMKQGDFQVMTAGSGIVHTETIEGRSRMRLLQMWLNLPKADRWTAPRVQDLTFENAPTVENNGAKTVLYSGSFAGLRSPVQNYVPLIVADITLQPGASVSESLPASYNAFLYVINGDVRVGDEASLLETNQIGWLSRGSANEASKLHIVAGAAGARVVLYAAEPQHDEIVSYGPFISDTQEEIKALYSDFRHGKMKHVSTLPDTQRFHY</sequence>
<evidence type="ECO:0000313" key="6">
    <source>
        <dbReference type="EMBL" id="ACT96612.1"/>
    </source>
</evidence>
<protein>
    <submittedName>
        <fullName evidence="6">Pirin domain protein</fullName>
    </submittedName>
</protein>
<feature type="binding site" evidence="2">
    <location>
        <position position="88"/>
    </location>
    <ligand>
        <name>Fe cation</name>
        <dbReference type="ChEBI" id="CHEBI:24875"/>
    </ligand>
</feature>
<dbReference type="Pfam" id="PF05726">
    <property type="entry name" value="Pirin_C"/>
    <property type="match status" value="1"/>
</dbReference>
<keyword evidence="2" id="KW-0479">Metal-binding</keyword>
<dbReference type="InterPro" id="IPR008778">
    <property type="entry name" value="Pirin_C_dom"/>
</dbReference>
<feature type="binding site" evidence="2">
    <location>
        <position position="127"/>
    </location>
    <ligand>
        <name>Fe cation</name>
        <dbReference type="ChEBI" id="CHEBI:24875"/>
    </ligand>
</feature>
<feature type="domain" description="Pirin C-terminal" evidence="5">
    <location>
        <begin position="196"/>
        <end position="302"/>
    </location>
</feature>
<feature type="binding site" evidence="2">
    <location>
        <position position="86"/>
    </location>
    <ligand>
        <name>Fe cation</name>
        <dbReference type="ChEBI" id="CHEBI:24875"/>
    </ligand>
</feature>
<dbReference type="AlphaFoldDB" id="C6VUD0"/>
<dbReference type="KEGG" id="dfe:Dfer_5419"/>
<feature type="domain" description="Pirin N-terminal" evidence="4">
    <location>
        <begin position="83"/>
        <end position="142"/>
    </location>
</feature>
<evidence type="ECO:0000259" key="4">
    <source>
        <dbReference type="Pfam" id="PF02678"/>
    </source>
</evidence>
<evidence type="ECO:0000313" key="7">
    <source>
        <dbReference type="Proteomes" id="UP000002011"/>
    </source>
</evidence>
<dbReference type="Pfam" id="PF02678">
    <property type="entry name" value="Pirin"/>
    <property type="match status" value="1"/>
</dbReference>
<dbReference type="InterPro" id="IPR011051">
    <property type="entry name" value="RmlC_Cupin_sf"/>
</dbReference>
<reference evidence="6 7" key="1">
    <citation type="journal article" date="2009" name="Stand. Genomic Sci.">
        <title>Complete genome sequence of Dyadobacter fermentans type strain (NS114).</title>
        <authorList>
            <person name="Lang E."/>
            <person name="Lapidus A."/>
            <person name="Chertkov O."/>
            <person name="Brettin T."/>
            <person name="Detter J.C."/>
            <person name="Han C."/>
            <person name="Copeland A."/>
            <person name="Glavina Del Rio T."/>
            <person name="Nolan M."/>
            <person name="Chen F."/>
            <person name="Lucas S."/>
            <person name="Tice H."/>
            <person name="Cheng J.F."/>
            <person name="Land M."/>
            <person name="Hauser L."/>
            <person name="Chang Y.J."/>
            <person name="Jeffries C.D."/>
            <person name="Kopitz M."/>
            <person name="Bruce D."/>
            <person name="Goodwin L."/>
            <person name="Pitluck S."/>
            <person name="Ovchinnikova G."/>
            <person name="Pati A."/>
            <person name="Ivanova N."/>
            <person name="Mavrommatis K."/>
            <person name="Chen A."/>
            <person name="Palaniappan K."/>
            <person name="Chain P."/>
            <person name="Bristow J."/>
            <person name="Eisen J.A."/>
            <person name="Markowitz V."/>
            <person name="Hugenholtz P."/>
            <person name="Goker M."/>
            <person name="Rohde M."/>
            <person name="Kyrpides N.C."/>
            <person name="Klenk H.P."/>
        </authorList>
    </citation>
    <scope>NUCLEOTIDE SEQUENCE [LARGE SCALE GENOMIC DNA]</scope>
    <source>
        <strain evidence="7">ATCC 700827 / DSM 18053 / CIP 107007 / KCTC 52180 / NS114</strain>
    </source>
</reference>
<accession>C6VUD0</accession>
<dbReference type="STRING" id="471854.Dfer_5419"/>
<keyword evidence="7" id="KW-1185">Reference proteome</keyword>
<evidence type="ECO:0000256" key="2">
    <source>
        <dbReference type="PIRSR" id="PIRSR006232-1"/>
    </source>
</evidence>
<feature type="binding site" evidence="2">
    <location>
        <position position="125"/>
    </location>
    <ligand>
        <name>Fe cation</name>
        <dbReference type="ChEBI" id="CHEBI:24875"/>
    </ligand>
</feature>
<dbReference type="InterPro" id="IPR014710">
    <property type="entry name" value="RmlC-like_jellyroll"/>
</dbReference>
<dbReference type="Proteomes" id="UP000002011">
    <property type="component" value="Chromosome"/>
</dbReference>
<dbReference type="eggNOG" id="COG1741">
    <property type="taxonomic scope" value="Bacteria"/>
</dbReference>
<comment type="similarity">
    <text evidence="1 3">Belongs to the pirin family.</text>
</comment>
<evidence type="ECO:0000256" key="3">
    <source>
        <dbReference type="RuleBase" id="RU003457"/>
    </source>
</evidence>
<dbReference type="HOGENOM" id="CLU_045717_5_2_10"/>
<dbReference type="SUPFAM" id="SSF51182">
    <property type="entry name" value="RmlC-like cupins"/>
    <property type="match status" value="1"/>
</dbReference>
<dbReference type="PIRSF" id="PIRSF006232">
    <property type="entry name" value="Pirin"/>
    <property type="match status" value="1"/>
</dbReference>
<name>C6VUD0_DYAFD</name>
<dbReference type="InterPro" id="IPR003829">
    <property type="entry name" value="Pirin_N_dom"/>
</dbReference>